<dbReference type="GO" id="GO:0006352">
    <property type="term" value="P:DNA-templated transcription initiation"/>
    <property type="evidence" value="ECO:0007669"/>
    <property type="project" value="InterPro"/>
</dbReference>
<dbReference type="Pfam" id="PF08281">
    <property type="entry name" value="Sigma70_r4_2"/>
    <property type="match status" value="1"/>
</dbReference>
<dbReference type="CDD" id="cd06171">
    <property type="entry name" value="Sigma70_r4"/>
    <property type="match status" value="1"/>
</dbReference>
<comment type="caution">
    <text evidence="9">The sequence shown here is derived from an EMBL/GenBank/DDBJ whole genome shotgun (WGS) entry which is preliminary data.</text>
</comment>
<keyword evidence="2 6" id="KW-0805">Transcription regulation</keyword>
<dbReference type="PROSITE" id="PS01063">
    <property type="entry name" value="SIGMA70_ECF"/>
    <property type="match status" value="1"/>
</dbReference>
<dbReference type="InterPro" id="IPR013324">
    <property type="entry name" value="RNA_pol_sigma_r3/r4-like"/>
</dbReference>
<dbReference type="RefSeq" id="WP_055739401.1">
    <property type="nucleotide sequence ID" value="NZ_JAAIWL010000013.1"/>
</dbReference>
<dbReference type="Gene3D" id="1.10.10.10">
    <property type="entry name" value="Winged helix-like DNA-binding domain superfamily/Winged helix DNA-binding domain"/>
    <property type="match status" value="1"/>
</dbReference>
<dbReference type="PANTHER" id="PTHR43133:SF60">
    <property type="entry name" value="RNA POLYMERASE SIGMA FACTOR SIGV"/>
    <property type="match status" value="1"/>
</dbReference>
<proteinExistence type="inferred from homology"/>
<dbReference type="NCBIfam" id="TIGR02937">
    <property type="entry name" value="sigma70-ECF"/>
    <property type="match status" value="1"/>
</dbReference>
<evidence type="ECO:0000256" key="6">
    <source>
        <dbReference type="RuleBase" id="RU000716"/>
    </source>
</evidence>
<evidence type="ECO:0000259" key="8">
    <source>
        <dbReference type="Pfam" id="PF08281"/>
    </source>
</evidence>
<gene>
    <name evidence="9" type="ORF">AN964_09250</name>
</gene>
<evidence type="ECO:0000256" key="2">
    <source>
        <dbReference type="ARBA" id="ARBA00023015"/>
    </source>
</evidence>
<dbReference type="SUPFAM" id="SSF88659">
    <property type="entry name" value="Sigma3 and sigma4 domains of RNA polymerase sigma factors"/>
    <property type="match status" value="1"/>
</dbReference>
<keyword evidence="10" id="KW-1185">Reference proteome</keyword>
<dbReference type="InterPro" id="IPR036388">
    <property type="entry name" value="WH-like_DNA-bd_sf"/>
</dbReference>
<keyword evidence="4 6" id="KW-0238">DNA-binding</keyword>
<dbReference type="Pfam" id="PF04542">
    <property type="entry name" value="Sigma70_r2"/>
    <property type="match status" value="1"/>
</dbReference>
<dbReference type="PATRIC" id="fig|157838.3.peg.2033"/>
<dbReference type="InterPro" id="IPR007627">
    <property type="entry name" value="RNA_pol_sigma70_r2"/>
</dbReference>
<evidence type="ECO:0000313" key="10">
    <source>
        <dbReference type="Proteomes" id="UP000051888"/>
    </source>
</evidence>
<dbReference type="Gene3D" id="1.10.1740.10">
    <property type="match status" value="1"/>
</dbReference>
<dbReference type="InterPro" id="IPR000838">
    <property type="entry name" value="RNA_pol_sigma70_ECF_CS"/>
</dbReference>
<dbReference type="NCBIfam" id="NF007217">
    <property type="entry name" value="PRK09639.1-1"/>
    <property type="match status" value="1"/>
</dbReference>
<sequence length="178" mass="21282">MDSVFKEIYNKYHQDLFQFLMYMVKKRDVAEDLAQDVYIRVLKSYHNFEGKSSEKTWLFSIARNVAIDYFRKQKSLKNRIMEAFEWRKNQISDIGPLPEEIVMKNEHIRLLYHCLDLCTKDQKAVIIFRYINNFSISETAEILGWSESKVKTTQHRALNVLRKLMNEKEREGGVQQYG</sequence>
<keyword evidence="3 6" id="KW-0731">Sigma factor</keyword>
<keyword evidence="5 6" id="KW-0804">Transcription</keyword>
<dbReference type="OrthoDB" id="9794508at2"/>
<reference evidence="9 10" key="1">
    <citation type="submission" date="2015-09" db="EMBL/GenBank/DDBJ databases">
        <title>Genome sequencing project for genomic taxonomy and phylogenomics of Bacillus-like bacteria.</title>
        <authorList>
            <person name="Liu B."/>
            <person name="Wang J."/>
            <person name="Zhu Y."/>
            <person name="Liu G."/>
            <person name="Chen Q."/>
            <person name="Chen Z."/>
            <person name="Lan J."/>
            <person name="Che J."/>
            <person name="Ge C."/>
            <person name="Shi H."/>
            <person name="Pan Z."/>
            <person name="Liu X."/>
        </authorList>
    </citation>
    <scope>NUCLEOTIDE SEQUENCE [LARGE SCALE GENOMIC DNA]</scope>
    <source>
        <strain evidence="9 10">LMG 18435</strain>
    </source>
</reference>
<evidence type="ECO:0000313" key="9">
    <source>
        <dbReference type="EMBL" id="KQL53668.1"/>
    </source>
</evidence>
<name>A0A0Q3WX65_9BACI</name>
<dbReference type="Proteomes" id="UP000051888">
    <property type="component" value="Unassembled WGS sequence"/>
</dbReference>
<evidence type="ECO:0000256" key="1">
    <source>
        <dbReference type="ARBA" id="ARBA00010641"/>
    </source>
</evidence>
<dbReference type="PANTHER" id="PTHR43133">
    <property type="entry name" value="RNA POLYMERASE ECF-TYPE SIGMA FACTO"/>
    <property type="match status" value="1"/>
</dbReference>
<evidence type="ECO:0000259" key="7">
    <source>
        <dbReference type="Pfam" id="PF04542"/>
    </source>
</evidence>
<dbReference type="GO" id="GO:0003677">
    <property type="term" value="F:DNA binding"/>
    <property type="evidence" value="ECO:0007669"/>
    <property type="project" value="UniProtKB-KW"/>
</dbReference>
<dbReference type="InterPro" id="IPR039425">
    <property type="entry name" value="RNA_pol_sigma-70-like"/>
</dbReference>
<feature type="domain" description="RNA polymerase sigma-70 region 2" evidence="7">
    <location>
        <begin position="8"/>
        <end position="74"/>
    </location>
</feature>
<evidence type="ECO:0000256" key="5">
    <source>
        <dbReference type="ARBA" id="ARBA00023163"/>
    </source>
</evidence>
<dbReference type="EMBL" id="LJJC01000004">
    <property type="protein sequence ID" value="KQL53668.1"/>
    <property type="molecule type" value="Genomic_DNA"/>
</dbReference>
<dbReference type="InterPro" id="IPR014284">
    <property type="entry name" value="RNA_pol_sigma-70_dom"/>
</dbReference>
<dbReference type="InterPro" id="IPR013249">
    <property type="entry name" value="RNA_pol_sigma70_r4_t2"/>
</dbReference>
<dbReference type="GO" id="GO:0006950">
    <property type="term" value="P:response to stress"/>
    <property type="evidence" value="ECO:0007669"/>
    <property type="project" value="UniProtKB-ARBA"/>
</dbReference>
<comment type="similarity">
    <text evidence="1 6">Belongs to the sigma-70 factor family. ECF subfamily.</text>
</comment>
<organism evidence="9 10">
    <name type="scientific">Heyndrickxia shackletonii</name>
    <dbReference type="NCBI Taxonomy" id="157838"/>
    <lineage>
        <taxon>Bacteria</taxon>
        <taxon>Bacillati</taxon>
        <taxon>Bacillota</taxon>
        <taxon>Bacilli</taxon>
        <taxon>Bacillales</taxon>
        <taxon>Bacillaceae</taxon>
        <taxon>Heyndrickxia</taxon>
    </lineage>
</organism>
<feature type="domain" description="RNA polymerase sigma factor 70 region 4 type 2" evidence="8">
    <location>
        <begin position="110"/>
        <end position="158"/>
    </location>
</feature>
<dbReference type="InterPro" id="IPR013325">
    <property type="entry name" value="RNA_pol_sigma_r2"/>
</dbReference>
<evidence type="ECO:0000256" key="4">
    <source>
        <dbReference type="ARBA" id="ARBA00023125"/>
    </source>
</evidence>
<protein>
    <recommendedName>
        <fullName evidence="6">RNA polymerase sigma factor</fullName>
    </recommendedName>
</protein>
<evidence type="ECO:0000256" key="3">
    <source>
        <dbReference type="ARBA" id="ARBA00023082"/>
    </source>
</evidence>
<dbReference type="GO" id="GO:0016987">
    <property type="term" value="F:sigma factor activity"/>
    <property type="evidence" value="ECO:0007669"/>
    <property type="project" value="UniProtKB-KW"/>
</dbReference>
<dbReference type="AlphaFoldDB" id="A0A0Q3WX65"/>
<dbReference type="NCBIfam" id="NF007220">
    <property type="entry name" value="PRK09639.1-5"/>
    <property type="match status" value="1"/>
</dbReference>
<accession>A0A0Q3WX65</accession>
<dbReference type="STRING" id="157838.AN964_09250"/>
<dbReference type="SUPFAM" id="SSF88946">
    <property type="entry name" value="Sigma2 domain of RNA polymerase sigma factors"/>
    <property type="match status" value="1"/>
</dbReference>